<feature type="compositionally biased region" description="Polar residues" evidence="1">
    <location>
        <begin position="7"/>
        <end position="34"/>
    </location>
</feature>
<feature type="compositionally biased region" description="Basic and acidic residues" evidence="1">
    <location>
        <begin position="185"/>
        <end position="198"/>
    </location>
</feature>
<feature type="compositionally biased region" description="Polar residues" evidence="1">
    <location>
        <begin position="238"/>
        <end position="293"/>
    </location>
</feature>
<feature type="compositionally biased region" description="Polar residues" evidence="1">
    <location>
        <begin position="803"/>
        <end position="813"/>
    </location>
</feature>
<name>A0A2S2QH02_9HEMI</name>
<feature type="compositionally biased region" description="Basic and acidic residues" evidence="1">
    <location>
        <begin position="227"/>
        <end position="237"/>
    </location>
</feature>
<feature type="compositionally biased region" description="Low complexity" evidence="1">
    <location>
        <begin position="50"/>
        <end position="71"/>
    </location>
</feature>
<feature type="compositionally biased region" description="Basic and acidic residues" evidence="1">
    <location>
        <begin position="622"/>
        <end position="632"/>
    </location>
</feature>
<dbReference type="AlphaFoldDB" id="A0A2S2QH02"/>
<feature type="compositionally biased region" description="Low complexity" evidence="1">
    <location>
        <begin position="563"/>
        <end position="618"/>
    </location>
</feature>
<dbReference type="OrthoDB" id="311506at2759"/>
<gene>
    <name evidence="2" type="ORF">g.31422</name>
</gene>
<reference evidence="2" key="1">
    <citation type="submission" date="2018-04" db="EMBL/GenBank/DDBJ databases">
        <title>Transcriptome assembly of Sipha flava.</title>
        <authorList>
            <person name="Scully E.D."/>
            <person name="Geib S.M."/>
            <person name="Palmer N.A."/>
            <person name="Koch K."/>
            <person name="Bradshaw J."/>
            <person name="Heng-Moss T."/>
            <person name="Sarath G."/>
        </authorList>
    </citation>
    <scope>NUCLEOTIDE SEQUENCE</scope>
</reference>
<feature type="region of interest" description="Disordered" evidence="1">
    <location>
        <begin position="550"/>
        <end position="638"/>
    </location>
</feature>
<organism evidence="2">
    <name type="scientific">Sipha flava</name>
    <name type="common">yellow sugarcane aphid</name>
    <dbReference type="NCBI Taxonomy" id="143950"/>
    <lineage>
        <taxon>Eukaryota</taxon>
        <taxon>Metazoa</taxon>
        <taxon>Ecdysozoa</taxon>
        <taxon>Arthropoda</taxon>
        <taxon>Hexapoda</taxon>
        <taxon>Insecta</taxon>
        <taxon>Pterygota</taxon>
        <taxon>Neoptera</taxon>
        <taxon>Paraneoptera</taxon>
        <taxon>Hemiptera</taxon>
        <taxon>Sternorrhyncha</taxon>
        <taxon>Aphidomorpha</taxon>
        <taxon>Aphidoidea</taxon>
        <taxon>Aphididae</taxon>
        <taxon>Sipha</taxon>
    </lineage>
</organism>
<feature type="compositionally biased region" description="Polar residues" evidence="1">
    <location>
        <begin position="73"/>
        <end position="111"/>
    </location>
</feature>
<evidence type="ECO:0000256" key="1">
    <source>
        <dbReference type="SAM" id="MobiDB-lite"/>
    </source>
</evidence>
<feature type="region of interest" description="Disordered" evidence="1">
    <location>
        <begin position="173"/>
        <end position="293"/>
    </location>
</feature>
<sequence>MEAPKQMFSSKIANEQPSNVSGKGRSSTPQTSKKTIVKGVVTKQAAEAISSSSVSKSLSSSSITKTTTGKSVRTITTVDQDGNAHTTIETVDDIPQSTTETSVEESNIANSSTGYVEYTDISSYDVTAESSGALNSPRYNSSNILTSSQNAYNDEIDSSSSVTQSVSTESKYNVVSSQSSSESKQILDTRDTTERENTSKLVKGKLIKSVNDTTRDNSNHSSQLHNLSEKDNFRVDELQNTSSDQRRIANTSTELNQSSSTVTKTNDFETKLSNTQDHGHNINSKENSDGQVKNSGLTVKMVGGKLIRQFNTPSSTKKSFDSVSNTRQNVDFINNQFQYNDNNVKSSFESNIIDRNASTSHSDDFDSEMFITQKYIPIFSRSNQEVDKITLSGNENSTLNFDESKNIEYKRQQQNTVYNTINTENVENKGSSIRMVGGKLLKSFNESNTNEHDVSSSNNDLTSGNLSSDFSNSISFVSNEQNSFSSSLEETNKLNSKASKSDYRITNQSDQFIKNRDTKNDSYKNKITTNDIDEAGLSVRMVGGKLIKSFKEPTPTKKNQTNISKSSDIISGDISSSDITTSTSFTTNEQTSFSSSFGETDQSNSKTSNSSNITYTTSGQSKDLKQLDDNKNKTNTQTTFDNVDEEGLTVRMVGGKLIKSFKEPTPTKKNQINISKLSDITSGDISSSDITTSTSFSTNEQTSISSSLGEMDKSNSETFNTNNSIYRIRDLTDEQINKFKTQKTIDNVDEEGLSVRMVGGKLIKSFKEPTQTKKNQIDFSQLSSNIKDISSSDIKTSSSFTTNEQISSSSSTLFGDKDESNLKSSNNSNTVYRTTNRSDESKKQKSTWSKKH</sequence>
<feature type="compositionally biased region" description="Polar residues" evidence="1">
    <location>
        <begin position="822"/>
        <end position="835"/>
    </location>
</feature>
<feature type="compositionally biased region" description="Low complexity" evidence="1">
    <location>
        <begin position="173"/>
        <end position="184"/>
    </location>
</feature>
<dbReference type="EMBL" id="GGMS01007791">
    <property type="protein sequence ID" value="MBY76994.1"/>
    <property type="molecule type" value="Transcribed_RNA"/>
</dbReference>
<accession>A0A2S2QH02</accession>
<feature type="region of interest" description="Disordered" evidence="1">
    <location>
        <begin position="792"/>
        <end position="852"/>
    </location>
</feature>
<feature type="region of interest" description="Disordered" evidence="1">
    <location>
        <begin position="1"/>
        <end position="111"/>
    </location>
</feature>
<evidence type="ECO:0000313" key="2">
    <source>
        <dbReference type="EMBL" id="MBY76994.1"/>
    </source>
</evidence>
<feature type="compositionally biased region" description="Low complexity" evidence="1">
    <location>
        <begin position="792"/>
        <end position="802"/>
    </location>
</feature>
<proteinExistence type="predicted"/>
<protein>
    <submittedName>
        <fullName evidence="2">Uncharacterized protein</fullName>
    </submittedName>
</protein>